<gene>
    <name evidence="2" type="ORF">AVDCRST_MAG01-01-1426</name>
</gene>
<dbReference type="AlphaFoldDB" id="A0A6J4P8Z2"/>
<evidence type="ECO:0000313" key="2">
    <source>
        <dbReference type="EMBL" id="CAA9407800.1"/>
    </source>
</evidence>
<sequence length="141" mass="14727">MKTMMDRELRGTTATGGGASGSFFLARPATMLRAEGAAMLAGGALLYWSNGGNWWLFALLLLAPDLSMLGYLAGPKVGAAAYNAFHSYPLPAALGIVGLLAGAPLAVRVALVWLAHIGMDRMLGYGLKYPSGFGDTHLGRL</sequence>
<feature type="transmembrane region" description="Helical" evidence="1">
    <location>
        <begin position="54"/>
        <end position="73"/>
    </location>
</feature>
<feature type="transmembrane region" description="Helical" evidence="1">
    <location>
        <begin position="93"/>
        <end position="115"/>
    </location>
</feature>
<dbReference type="Pfam" id="PF14079">
    <property type="entry name" value="DUF4260"/>
    <property type="match status" value="1"/>
</dbReference>
<keyword evidence="1" id="KW-0472">Membrane</keyword>
<dbReference type="EMBL" id="CADCUW010000206">
    <property type="protein sequence ID" value="CAA9407800.1"/>
    <property type="molecule type" value="Genomic_DNA"/>
</dbReference>
<reference evidence="2" key="1">
    <citation type="submission" date="2020-02" db="EMBL/GenBank/DDBJ databases">
        <authorList>
            <person name="Meier V. D."/>
        </authorList>
    </citation>
    <scope>NUCLEOTIDE SEQUENCE</scope>
    <source>
        <strain evidence="2">AVDCRST_MAG01</strain>
    </source>
</reference>
<accession>A0A6J4P8Z2</accession>
<dbReference type="InterPro" id="IPR025356">
    <property type="entry name" value="DUF4260"/>
</dbReference>
<organism evidence="2">
    <name type="scientific">uncultured Rubrobacteraceae bacterium</name>
    <dbReference type="NCBI Taxonomy" id="349277"/>
    <lineage>
        <taxon>Bacteria</taxon>
        <taxon>Bacillati</taxon>
        <taxon>Actinomycetota</taxon>
        <taxon>Rubrobacteria</taxon>
        <taxon>Rubrobacterales</taxon>
        <taxon>Rubrobacteraceae</taxon>
        <taxon>environmental samples</taxon>
    </lineage>
</organism>
<proteinExistence type="predicted"/>
<name>A0A6J4P8Z2_9ACTN</name>
<evidence type="ECO:0000256" key="1">
    <source>
        <dbReference type="SAM" id="Phobius"/>
    </source>
</evidence>
<keyword evidence="1" id="KW-0812">Transmembrane</keyword>
<keyword evidence="1" id="KW-1133">Transmembrane helix</keyword>
<protein>
    <submittedName>
        <fullName evidence="2">Blr5358 protein</fullName>
    </submittedName>
</protein>